<evidence type="ECO:0000256" key="8">
    <source>
        <dbReference type="ARBA" id="ARBA00022692"/>
    </source>
</evidence>
<dbReference type="PROSITE" id="PS50112">
    <property type="entry name" value="PAS"/>
    <property type="match status" value="1"/>
</dbReference>
<evidence type="ECO:0000256" key="15">
    <source>
        <dbReference type="SAM" id="Phobius"/>
    </source>
</evidence>
<keyword evidence="5" id="KW-1003">Cell membrane</keyword>
<evidence type="ECO:0000256" key="12">
    <source>
        <dbReference type="ARBA" id="ARBA00022989"/>
    </source>
</evidence>
<keyword evidence="14 15" id="KW-0472">Membrane</keyword>
<comment type="catalytic activity">
    <reaction evidence="1">
        <text>ATP + protein L-histidine = ADP + protein N-phospho-L-histidine.</text>
        <dbReference type="EC" id="2.7.13.3"/>
    </reaction>
</comment>
<gene>
    <name evidence="19" type="ORF">DCO56_02335</name>
</gene>
<evidence type="ECO:0000256" key="14">
    <source>
        <dbReference type="ARBA" id="ARBA00023136"/>
    </source>
</evidence>
<keyword evidence="6" id="KW-0597">Phosphoprotein</keyword>
<evidence type="ECO:0000313" key="20">
    <source>
        <dbReference type="Proteomes" id="UP000250831"/>
    </source>
</evidence>
<dbReference type="InterPro" id="IPR003660">
    <property type="entry name" value="HAMP_dom"/>
</dbReference>
<evidence type="ECO:0000256" key="1">
    <source>
        <dbReference type="ARBA" id="ARBA00000085"/>
    </source>
</evidence>
<accession>A0A363NYF0</accession>
<keyword evidence="7" id="KW-0808">Transferase</keyword>
<dbReference type="Gene3D" id="3.30.450.20">
    <property type="entry name" value="PAS domain"/>
    <property type="match status" value="1"/>
</dbReference>
<dbReference type="Pfam" id="PF00512">
    <property type="entry name" value="HisKA"/>
    <property type="match status" value="1"/>
</dbReference>
<dbReference type="SUPFAM" id="SSF47384">
    <property type="entry name" value="Homodimeric domain of signal transducing histidine kinase"/>
    <property type="match status" value="1"/>
</dbReference>
<dbReference type="Pfam" id="PF00672">
    <property type="entry name" value="HAMP"/>
    <property type="match status" value="1"/>
</dbReference>
<dbReference type="GO" id="GO:0030295">
    <property type="term" value="F:protein kinase activator activity"/>
    <property type="evidence" value="ECO:0007669"/>
    <property type="project" value="TreeGrafter"/>
</dbReference>
<dbReference type="SUPFAM" id="SSF55785">
    <property type="entry name" value="PYP-like sensor domain (PAS domain)"/>
    <property type="match status" value="1"/>
</dbReference>
<dbReference type="InterPro" id="IPR013767">
    <property type="entry name" value="PAS_fold"/>
</dbReference>
<evidence type="ECO:0000256" key="4">
    <source>
        <dbReference type="ARBA" id="ARBA00012438"/>
    </source>
</evidence>
<dbReference type="EC" id="2.7.13.3" evidence="4"/>
<dbReference type="PROSITE" id="PS50885">
    <property type="entry name" value="HAMP"/>
    <property type="match status" value="1"/>
</dbReference>
<dbReference type="CDD" id="cd06225">
    <property type="entry name" value="HAMP"/>
    <property type="match status" value="1"/>
</dbReference>
<dbReference type="GO" id="GO:0005886">
    <property type="term" value="C:plasma membrane"/>
    <property type="evidence" value="ECO:0007669"/>
    <property type="project" value="UniProtKB-SubCell"/>
</dbReference>
<dbReference type="SUPFAM" id="SSF158472">
    <property type="entry name" value="HAMP domain-like"/>
    <property type="match status" value="1"/>
</dbReference>
<name>A0A363NYF0_9SPHI</name>
<evidence type="ECO:0000256" key="9">
    <source>
        <dbReference type="ARBA" id="ARBA00022741"/>
    </source>
</evidence>
<dbReference type="InterPro" id="IPR004358">
    <property type="entry name" value="Sig_transdc_His_kin-like_C"/>
</dbReference>
<protein>
    <recommendedName>
        <fullName evidence="4">histidine kinase</fullName>
        <ecNumber evidence="4">2.7.13.3</ecNumber>
    </recommendedName>
</protein>
<evidence type="ECO:0000256" key="10">
    <source>
        <dbReference type="ARBA" id="ARBA00022777"/>
    </source>
</evidence>
<sequence>MKIKTKLTFGVGSLFLMIFLLATLSGWYVYRLKKDTGNILKANYNTLLYAKNMLLALEDVPKKNDALSSFENNLNQQRKNVTEPGEQQTTDAIVKHFGQLKSNPQNMMVISTIRKDITQLMQQNMGAISDKSLVADRTAEQAILIISFAGALCFIIAFILLVNLPSNIADPIAKLTGSIRQIAGQNYKERLHLQSTGEFGELVRSFNTMAEKLEEYSESKLEKILKEKKRIEALIDNMHDPVIGIDEHGQVIFANEEAINITTLKKEQLVGRFAPLVANENDLIRDIFKDLALPPDKREKRPIKIYANERESYFEKDIIDINVLPTGEANPTFIGQVVILKNITTFKELDLAKTNFIGTVSHEFKTPIAAIQMGIQLLENEQIGHLNPEQVGLLKGIKDDSDRLLKITGELLNMTQVESGAIQISLHTTDVRPIIDYAVMANQFAADQKRVKFVLEIDPTINTVVADNEKTAWVLTNFLSNAVRYSYEDASIQIRVEKIESAIRFSVTDHGQGIEPKYLDKIFERYFRVPGSKKGGTGLGLSISKEFIEAQGGVIGVKSEYGAGSSFYFLLRARGSNNP</sequence>
<evidence type="ECO:0000259" key="18">
    <source>
        <dbReference type="PROSITE" id="PS50885"/>
    </source>
</evidence>
<keyword evidence="10 19" id="KW-0418">Kinase</keyword>
<dbReference type="InterPro" id="IPR003661">
    <property type="entry name" value="HisK_dim/P_dom"/>
</dbReference>
<organism evidence="19 20">
    <name type="scientific">Sphingobacterium athyrii</name>
    <dbReference type="NCBI Taxonomy" id="2152717"/>
    <lineage>
        <taxon>Bacteria</taxon>
        <taxon>Pseudomonadati</taxon>
        <taxon>Bacteroidota</taxon>
        <taxon>Sphingobacteriia</taxon>
        <taxon>Sphingobacteriales</taxon>
        <taxon>Sphingobacteriaceae</taxon>
        <taxon>Sphingobacterium</taxon>
    </lineage>
</organism>
<dbReference type="AlphaFoldDB" id="A0A363NYF0"/>
<keyword evidence="12 15" id="KW-1133">Transmembrane helix</keyword>
<dbReference type="InterPro" id="IPR000014">
    <property type="entry name" value="PAS"/>
</dbReference>
<dbReference type="GO" id="GO:0005524">
    <property type="term" value="F:ATP binding"/>
    <property type="evidence" value="ECO:0007669"/>
    <property type="project" value="UniProtKB-KW"/>
</dbReference>
<dbReference type="InterPro" id="IPR003594">
    <property type="entry name" value="HATPase_dom"/>
</dbReference>
<dbReference type="SMART" id="SM00388">
    <property type="entry name" value="HisKA"/>
    <property type="match status" value="1"/>
</dbReference>
<dbReference type="Proteomes" id="UP000250831">
    <property type="component" value="Unassembled WGS sequence"/>
</dbReference>
<feature type="transmembrane region" description="Helical" evidence="15">
    <location>
        <begin position="7"/>
        <end position="30"/>
    </location>
</feature>
<reference evidence="19 20" key="1">
    <citation type="submission" date="2018-04" db="EMBL/GenBank/DDBJ databases">
        <title>Sphingobacterium sp. M46 Genome.</title>
        <authorList>
            <person name="Cheng J."/>
            <person name="Li Y."/>
        </authorList>
    </citation>
    <scope>NUCLEOTIDE SEQUENCE [LARGE SCALE GENOMIC DNA]</scope>
    <source>
        <strain evidence="19 20">M46</strain>
    </source>
</reference>
<evidence type="ECO:0000256" key="11">
    <source>
        <dbReference type="ARBA" id="ARBA00022840"/>
    </source>
</evidence>
<feature type="domain" description="Histidine kinase" evidence="16">
    <location>
        <begin position="359"/>
        <end position="575"/>
    </location>
</feature>
<dbReference type="GO" id="GO:0000155">
    <property type="term" value="F:phosphorelay sensor kinase activity"/>
    <property type="evidence" value="ECO:0007669"/>
    <property type="project" value="InterPro"/>
</dbReference>
<dbReference type="RefSeq" id="WP_108632139.1">
    <property type="nucleotide sequence ID" value="NZ_QCXX01000001.1"/>
</dbReference>
<dbReference type="InterPro" id="IPR050351">
    <property type="entry name" value="BphY/WalK/GraS-like"/>
</dbReference>
<dbReference type="Gene3D" id="6.10.340.10">
    <property type="match status" value="1"/>
</dbReference>
<dbReference type="PRINTS" id="PR00344">
    <property type="entry name" value="BCTRLSENSOR"/>
</dbReference>
<comment type="caution">
    <text evidence="19">The sequence shown here is derived from an EMBL/GenBank/DDBJ whole genome shotgun (WGS) entry which is preliminary data.</text>
</comment>
<proteinExistence type="predicted"/>
<evidence type="ECO:0000256" key="7">
    <source>
        <dbReference type="ARBA" id="ARBA00022679"/>
    </source>
</evidence>
<evidence type="ECO:0000313" key="19">
    <source>
        <dbReference type="EMBL" id="PUV25832.1"/>
    </source>
</evidence>
<keyword evidence="8 15" id="KW-0812">Transmembrane</keyword>
<keyword evidence="9" id="KW-0547">Nucleotide-binding</keyword>
<evidence type="ECO:0000256" key="3">
    <source>
        <dbReference type="ARBA" id="ARBA00004236"/>
    </source>
</evidence>
<comment type="subcellular location">
    <subcellularLocation>
        <location evidence="3">Cell membrane</location>
    </subcellularLocation>
    <subcellularLocation>
        <location evidence="2">Membrane</location>
        <topology evidence="2">Multi-pass membrane protein</topology>
    </subcellularLocation>
</comment>
<dbReference type="FunFam" id="3.30.565.10:FF:000023">
    <property type="entry name" value="PAS domain-containing sensor histidine kinase"/>
    <property type="match status" value="1"/>
</dbReference>
<dbReference type="PANTHER" id="PTHR42878:SF7">
    <property type="entry name" value="SENSOR HISTIDINE KINASE GLRK"/>
    <property type="match status" value="1"/>
</dbReference>
<dbReference type="SMART" id="SM00091">
    <property type="entry name" value="PAS"/>
    <property type="match status" value="1"/>
</dbReference>
<evidence type="ECO:0000256" key="13">
    <source>
        <dbReference type="ARBA" id="ARBA00023012"/>
    </source>
</evidence>
<dbReference type="CDD" id="cd00082">
    <property type="entry name" value="HisKA"/>
    <property type="match status" value="1"/>
</dbReference>
<evidence type="ECO:0000256" key="5">
    <source>
        <dbReference type="ARBA" id="ARBA00022475"/>
    </source>
</evidence>
<dbReference type="GO" id="GO:0006355">
    <property type="term" value="P:regulation of DNA-templated transcription"/>
    <property type="evidence" value="ECO:0007669"/>
    <property type="project" value="InterPro"/>
</dbReference>
<dbReference type="SUPFAM" id="SSF55874">
    <property type="entry name" value="ATPase domain of HSP90 chaperone/DNA topoisomerase II/histidine kinase"/>
    <property type="match status" value="1"/>
</dbReference>
<dbReference type="PROSITE" id="PS50109">
    <property type="entry name" value="HIS_KIN"/>
    <property type="match status" value="1"/>
</dbReference>
<dbReference type="InterPro" id="IPR036097">
    <property type="entry name" value="HisK_dim/P_sf"/>
</dbReference>
<dbReference type="Pfam" id="PF00989">
    <property type="entry name" value="PAS"/>
    <property type="match status" value="1"/>
</dbReference>
<dbReference type="EMBL" id="QCXX01000001">
    <property type="protein sequence ID" value="PUV25832.1"/>
    <property type="molecule type" value="Genomic_DNA"/>
</dbReference>
<evidence type="ECO:0000259" key="17">
    <source>
        <dbReference type="PROSITE" id="PS50112"/>
    </source>
</evidence>
<dbReference type="OrthoDB" id="9813151at2"/>
<dbReference type="InterPro" id="IPR005467">
    <property type="entry name" value="His_kinase_dom"/>
</dbReference>
<dbReference type="InterPro" id="IPR035965">
    <property type="entry name" value="PAS-like_dom_sf"/>
</dbReference>
<feature type="transmembrane region" description="Helical" evidence="15">
    <location>
        <begin position="142"/>
        <end position="164"/>
    </location>
</feature>
<evidence type="ECO:0000256" key="6">
    <source>
        <dbReference type="ARBA" id="ARBA00022553"/>
    </source>
</evidence>
<evidence type="ECO:0000259" key="16">
    <source>
        <dbReference type="PROSITE" id="PS50109"/>
    </source>
</evidence>
<dbReference type="Gene3D" id="1.10.287.130">
    <property type="match status" value="1"/>
</dbReference>
<dbReference type="PANTHER" id="PTHR42878">
    <property type="entry name" value="TWO-COMPONENT HISTIDINE KINASE"/>
    <property type="match status" value="1"/>
</dbReference>
<keyword evidence="20" id="KW-1185">Reference proteome</keyword>
<feature type="domain" description="PAS" evidence="17">
    <location>
        <begin position="227"/>
        <end position="272"/>
    </location>
</feature>
<evidence type="ECO:0000256" key="2">
    <source>
        <dbReference type="ARBA" id="ARBA00004141"/>
    </source>
</evidence>
<dbReference type="SMART" id="SM00387">
    <property type="entry name" value="HATPase_c"/>
    <property type="match status" value="1"/>
</dbReference>
<feature type="domain" description="HAMP" evidence="18">
    <location>
        <begin position="166"/>
        <end position="218"/>
    </location>
</feature>
<dbReference type="GO" id="GO:0000156">
    <property type="term" value="F:phosphorelay response regulator activity"/>
    <property type="evidence" value="ECO:0007669"/>
    <property type="project" value="TreeGrafter"/>
</dbReference>
<keyword evidence="13" id="KW-0902">Two-component regulatory system</keyword>
<dbReference type="Pfam" id="PF02518">
    <property type="entry name" value="HATPase_c"/>
    <property type="match status" value="1"/>
</dbReference>
<dbReference type="Gene3D" id="3.30.565.10">
    <property type="entry name" value="Histidine kinase-like ATPase, C-terminal domain"/>
    <property type="match status" value="1"/>
</dbReference>
<dbReference type="SMART" id="SM00304">
    <property type="entry name" value="HAMP"/>
    <property type="match status" value="1"/>
</dbReference>
<keyword evidence="11" id="KW-0067">ATP-binding</keyword>
<dbReference type="GO" id="GO:0007234">
    <property type="term" value="P:osmosensory signaling via phosphorelay pathway"/>
    <property type="evidence" value="ECO:0007669"/>
    <property type="project" value="TreeGrafter"/>
</dbReference>
<dbReference type="InterPro" id="IPR036890">
    <property type="entry name" value="HATPase_C_sf"/>
</dbReference>